<proteinExistence type="predicted"/>
<dbReference type="EMBL" id="AE016795">
    <property type="protein sequence ID" value="AAO09622.1"/>
    <property type="molecule type" value="Genomic_DNA"/>
</dbReference>
<dbReference type="AlphaFoldDB" id="A0A3Q0L3A9"/>
<organism evidence="1 2">
    <name type="scientific">Vibrio vulnificus (strain CMCP6)</name>
    <dbReference type="NCBI Taxonomy" id="216895"/>
    <lineage>
        <taxon>Bacteria</taxon>
        <taxon>Pseudomonadati</taxon>
        <taxon>Pseudomonadota</taxon>
        <taxon>Gammaproteobacteria</taxon>
        <taxon>Vibrionales</taxon>
        <taxon>Vibrionaceae</taxon>
        <taxon>Vibrio</taxon>
    </lineage>
</organism>
<dbReference type="KEGG" id="vvu:VV1_1150"/>
<reference evidence="1 2" key="2">
    <citation type="journal article" date="2003" name="Infect. Immun.">
        <title>Characterization and pathogenic significance of Vibrio vulnificus antigens preferentially expressed in septicemic patients.</title>
        <authorList>
            <person name="Kim Y.R."/>
            <person name="Lee S.E."/>
            <person name="Kim C.M."/>
            <person name="Kim S.Y."/>
            <person name="Shin E.K."/>
            <person name="Shin D.H."/>
            <person name="Chung S.S."/>
            <person name="Choy H.E."/>
            <person name="Progulske-Fox A."/>
            <person name="Hillman J.D."/>
            <person name="Handfield M."/>
            <person name="Rhee J.H."/>
        </authorList>
    </citation>
    <scope>NUCLEOTIDE SEQUENCE [LARGE SCALE GENOMIC DNA]</scope>
    <source>
        <strain evidence="1 2">CMCP6</strain>
    </source>
</reference>
<gene>
    <name evidence="1" type="ordered locus">VV1_1150</name>
</gene>
<reference evidence="2" key="1">
    <citation type="submission" date="2002-12" db="EMBL/GenBank/DDBJ databases">
        <title>Complete genome sequence of Vibrio vulnificus CMCP6.</title>
        <authorList>
            <person name="Rhee J.H."/>
            <person name="Kim S.Y."/>
            <person name="Chung S.S."/>
            <person name="Kim J.J."/>
            <person name="Moon Y.H."/>
            <person name="Jeong H."/>
            <person name="Choy H.E."/>
        </authorList>
    </citation>
    <scope>NUCLEOTIDE SEQUENCE [LARGE SCALE GENOMIC DNA]</scope>
    <source>
        <strain evidence="2">CMCP6</strain>
    </source>
</reference>
<accession>A0A3Q0L3A9</accession>
<evidence type="ECO:0000313" key="1">
    <source>
        <dbReference type="EMBL" id="AAO09622.1"/>
    </source>
</evidence>
<dbReference type="Proteomes" id="UP000002275">
    <property type="component" value="Chromosome I"/>
</dbReference>
<name>A0A3Q0L3A9_VIBVU</name>
<evidence type="ECO:0000313" key="2">
    <source>
        <dbReference type="Proteomes" id="UP000002275"/>
    </source>
</evidence>
<sequence length="61" mass="6899">MIRNSMVAAARMSIGALKIQQWREYIPNGVGRQARTNAERLAGKQNDLIKMARNQVVKESE</sequence>
<protein>
    <submittedName>
        <fullName evidence="1">Uncharacterized protein</fullName>
    </submittedName>
</protein>
<reference evidence="1 2" key="3">
    <citation type="journal article" date="2011" name="Mol. Syst. Biol.">
        <title>Integrative genome-scale metabolic analysis of Vibrio vulnificus for drug targeting and discovery.</title>
        <authorList>
            <person name="Kim H.U."/>
            <person name="Kim S.Y."/>
            <person name="Jeong H."/>
            <person name="Kim T.Y."/>
            <person name="Kim J.J."/>
            <person name="Choy H.E."/>
            <person name="Yi K.Y."/>
            <person name="Rhee J.H."/>
            <person name="Lee S.Y."/>
        </authorList>
    </citation>
    <scope>NUCLEOTIDE SEQUENCE [LARGE SCALE GENOMIC DNA]</scope>
    <source>
        <strain evidence="1 2">CMCP6</strain>
    </source>
</reference>